<dbReference type="InterPro" id="IPR055180">
    <property type="entry name" value="HsdR_RecA-like_helicase_dom_2"/>
</dbReference>
<dbReference type="GO" id="GO:0005524">
    <property type="term" value="F:ATP binding"/>
    <property type="evidence" value="ECO:0007669"/>
    <property type="project" value="UniProtKB-KW"/>
</dbReference>
<dbReference type="AlphaFoldDB" id="A0A559JDI8"/>
<dbReference type="OrthoDB" id="9758243at2"/>
<name>A0A559JDI8_9BACL</name>
<dbReference type="InterPro" id="IPR040980">
    <property type="entry name" value="SWI2_SNF2"/>
</dbReference>
<evidence type="ECO:0000313" key="3">
    <source>
        <dbReference type="EMBL" id="TVX97944.1"/>
    </source>
</evidence>
<keyword evidence="1" id="KW-0175">Coiled coil</keyword>
<dbReference type="InterPro" id="IPR027417">
    <property type="entry name" value="P-loop_NTPase"/>
</dbReference>
<dbReference type="GO" id="GO:0009307">
    <property type="term" value="P:DNA restriction-modification system"/>
    <property type="evidence" value="ECO:0007669"/>
    <property type="project" value="UniProtKB-KW"/>
</dbReference>
<dbReference type="PANTHER" id="PTHR42927">
    <property type="entry name" value="HELICASE SUPERFAMILY 1 AND 2 DOMAIN-CONTAINING PROTEIN"/>
    <property type="match status" value="1"/>
</dbReference>
<evidence type="ECO:0000259" key="2">
    <source>
        <dbReference type="PROSITE" id="PS51192"/>
    </source>
</evidence>
<dbReference type="Gene3D" id="3.40.50.300">
    <property type="entry name" value="P-loop containing nucleotide triphosphate hydrolases"/>
    <property type="match status" value="2"/>
</dbReference>
<dbReference type="GO" id="GO:0009035">
    <property type="term" value="F:type I site-specific deoxyribonuclease activity"/>
    <property type="evidence" value="ECO:0007669"/>
    <property type="project" value="UniProtKB-EC"/>
</dbReference>
<proteinExistence type="predicted"/>
<gene>
    <name evidence="3" type="ORF">FPZ45_17005</name>
</gene>
<sequence>MQDNEKRFEQDIESFLLSPNGGFIKSDLSTYNRDKAIDMEKLIAFLCASQPKEWERQIKRDGEDAQTRLYRCLQTNIDGQGLIHVLRHGIIDRGIKFKLAFFRPETKLNNTVIKQYSDNILGCTRQFRYSTQNEKSIDMVLSLNGIPIVAIELKNQLKGQSVDNAKRQFMYDRDPKEFIFGFNNRILVYFAVDLSEVAMTTHLRGKDTLFLPFNQGSNGAGEVGGGGNPEGDGEGYITSYLWEKVLQKNALLDILQRYIHLDISESTEKVNGKRKTKTSKKIIFPRYHQLDVVTKLAANVRANGSGKNYLIQHSAGSGKSNSIAWLAYRLSTLHDIDDKSVFTSVIVVTDRRVLDNQLQNTISGFDHIEGVVETIDEKKTSKDLRDAINDGKKIIITTLQKFPVIYEEIDDNKGRRFALIVDEAHSSQTGNSAKKLKAALADVEEALKEYAEIENQAESEVEDTEDQLVKELITHGKHKNLSFFAFTATPKEKTLEMFGEKQDDGTFRPYHIYSMRQAIEEEFILDVLKNYMTYKTCYKIAKNTPDNPEVPSTKAVKAVRRYQELHPHNLQQKTAVIVEQFREITKNKIGGNAKAMVVTASRLHAVRYYHEFKRYIEKNRYDEIDILIAFSGIINDLNEYGDTVAYTEEGMNKRVDGSTVKEKQLPEEFHHDFNCLIVAEKYQTGFDEPLLHTMFVDKKLDGVKAVQTLSRLNRTCRGKEDTFILDFVNSAEDMKKSFSRFYEATFLDEEINATLIYQTQSLLRKFKLYNDADIESFIKIYYKNGDQTDKDLGKMTALLKPVVDRYNNLDVEKRYEYRMTIRNFNKWYSYIAQVVRMFDKSLEKEFAFTSYLAKMIPKENDKKINLEDKLRLEFYKLEKTFKGDISLETNSQYQILTNPKRFVPESVVIGDDELLENIIRKINERFNGMFTEGDRVIVETIYNKVVKDNKKLKTYAKNNDAEVFERSIFPDIFKKIAQECYTESMTSFSKLFEDKKFYNSVMEEIARESYKDLRSGE</sequence>
<dbReference type="InterPro" id="IPR014001">
    <property type="entry name" value="Helicase_ATP-bd"/>
</dbReference>
<comment type="caution">
    <text evidence="3">The sequence shown here is derived from an EMBL/GenBank/DDBJ whole genome shotgun (WGS) entry which is preliminary data.</text>
</comment>
<dbReference type="InterPro" id="IPR007409">
    <property type="entry name" value="Restrct_endonuc_type1_HsdR_N"/>
</dbReference>
<dbReference type="EMBL" id="VNJJ01000010">
    <property type="protein sequence ID" value="TVX97944.1"/>
    <property type="molecule type" value="Genomic_DNA"/>
</dbReference>
<dbReference type="Gene3D" id="3.90.1570.50">
    <property type="match status" value="1"/>
</dbReference>
<reference evidence="3 4" key="1">
    <citation type="submission" date="2019-07" db="EMBL/GenBank/DDBJ databases">
        <authorList>
            <person name="Kim J."/>
        </authorList>
    </citation>
    <scope>NUCLEOTIDE SEQUENCE [LARGE SCALE GENOMIC DNA]</scope>
    <source>
        <strain evidence="3 4">G13</strain>
    </source>
</reference>
<dbReference type="SMART" id="SM00487">
    <property type="entry name" value="DEXDc"/>
    <property type="match status" value="1"/>
</dbReference>
<evidence type="ECO:0000313" key="4">
    <source>
        <dbReference type="Proteomes" id="UP000316330"/>
    </source>
</evidence>
<dbReference type="Pfam" id="PF18766">
    <property type="entry name" value="SWI2_SNF2"/>
    <property type="match status" value="1"/>
</dbReference>
<dbReference type="GO" id="GO:0003677">
    <property type="term" value="F:DNA binding"/>
    <property type="evidence" value="ECO:0007669"/>
    <property type="project" value="UniProtKB-KW"/>
</dbReference>
<keyword evidence="3" id="KW-0255">Endonuclease</keyword>
<feature type="domain" description="Helicase ATP-binding" evidence="2">
    <location>
        <begin position="300"/>
        <end position="508"/>
    </location>
</feature>
<dbReference type="Pfam" id="PF04313">
    <property type="entry name" value="HSDR_N"/>
    <property type="match status" value="1"/>
</dbReference>
<dbReference type="PANTHER" id="PTHR42927:SF1">
    <property type="entry name" value="HELICASE SUPERFAMILY 1 AND 2 DOMAIN-CONTAINING PROTEIN"/>
    <property type="match status" value="1"/>
</dbReference>
<feature type="coiled-coil region" evidence="1">
    <location>
        <begin position="433"/>
        <end position="467"/>
    </location>
</feature>
<protein>
    <submittedName>
        <fullName evidence="3">Type I restriction endonuclease subunit R</fullName>
    </submittedName>
</protein>
<evidence type="ECO:0000256" key="1">
    <source>
        <dbReference type="SAM" id="Coils"/>
    </source>
</evidence>
<keyword evidence="3" id="KW-0540">Nuclease</keyword>
<dbReference type="PROSITE" id="PS51192">
    <property type="entry name" value="HELICASE_ATP_BIND_1"/>
    <property type="match status" value="1"/>
</dbReference>
<keyword evidence="3" id="KW-0378">Hydrolase</keyword>
<keyword evidence="4" id="KW-1185">Reference proteome</keyword>
<accession>A0A559JDI8</accession>
<dbReference type="Proteomes" id="UP000316330">
    <property type="component" value="Unassembled WGS sequence"/>
</dbReference>
<dbReference type="SUPFAM" id="SSF52540">
    <property type="entry name" value="P-loop containing nucleoside triphosphate hydrolases"/>
    <property type="match status" value="1"/>
</dbReference>
<dbReference type="RefSeq" id="WP_144704444.1">
    <property type="nucleotide sequence ID" value="NZ_VNJJ01000010.1"/>
</dbReference>
<organism evidence="3 4">
    <name type="scientific">Cohnella terricola</name>
    <dbReference type="NCBI Taxonomy" id="1289167"/>
    <lineage>
        <taxon>Bacteria</taxon>
        <taxon>Bacillati</taxon>
        <taxon>Bacillota</taxon>
        <taxon>Bacilli</taxon>
        <taxon>Bacillales</taxon>
        <taxon>Paenibacillaceae</taxon>
        <taxon>Cohnella</taxon>
    </lineage>
</organism>
<dbReference type="Pfam" id="PF22679">
    <property type="entry name" value="T1R_D3-like"/>
    <property type="match status" value="1"/>
</dbReference>